<protein>
    <submittedName>
        <fullName evidence="1">DUF2589 domain-containing protein</fullName>
    </submittedName>
</protein>
<proteinExistence type="predicted"/>
<reference evidence="1 2" key="1">
    <citation type="submission" date="2023-12" db="EMBL/GenBank/DDBJ databases">
        <title>Blastococcus brunescens sp. nov., an actonobacterium isolated from sandstone collected in sahara desert.</title>
        <authorList>
            <person name="Gtari M."/>
            <person name="Ghodhbane F."/>
        </authorList>
    </citation>
    <scope>NUCLEOTIDE SEQUENCE [LARGE SCALE GENOMIC DNA]</scope>
    <source>
        <strain evidence="1 2">BMG 8361</strain>
    </source>
</reference>
<dbReference type="Proteomes" id="UP001324287">
    <property type="component" value="Chromosome"/>
</dbReference>
<accession>A0ABZ1B8K3</accession>
<gene>
    <name evidence="1" type="ORF">U6N30_12610</name>
</gene>
<organism evidence="1 2">
    <name type="scientific">Blastococcus brunescens</name>
    <dbReference type="NCBI Taxonomy" id="1564165"/>
    <lineage>
        <taxon>Bacteria</taxon>
        <taxon>Bacillati</taxon>
        <taxon>Actinomycetota</taxon>
        <taxon>Actinomycetes</taxon>
        <taxon>Geodermatophilales</taxon>
        <taxon>Geodermatophilaceae</taxon>
        <taxon>Blastococcus</taxon>
    </lineage>
</organism>
<dbReference type="EMBL" id="CP141261">
    <property type="protein sequence ID" value="WRL66233.1"/>
    <property type="molecule type" value="Genomic_DNA"/>
</dbReference>
<sequence length="196" mass="20777">MPINIGQEMALPMEQIIGGPLQAVVKAQALAASSTVDFIQQVGLNPPPGGGGAQTARTVDFSFQRRVPAREDDDGPTDVLTTETVALTVPLLTIVPVPFIRVKEATVDFEAQVSSSTLNTTDSTFGISAEASGGFWGVKFSVKASYTRNTKTSDQVNRSSTLKVHVYAVQDEMPAGLDRVLTILQTAIDDGVEEPA</sequence>
<dbReference type="Pfam" id="PF11655">
    <property type="entry name" value="DUF2589"/>
    <property type="match status" value="1"/>
</dbReference>
<name>A0ABZ1B8K3_9ACTN</name>
<evidence type="ECO:0000313" key="1">
    <source>
        <dbReference type="EMBL" id="WRL66233.1"/>
    </source>
</evidence>
<dbReference type="RefSeq" id="WP_324277549.1">
    <property type="nucleotide sequence ID" value="NZ_CP141261.1"/>
</dbReference>
<dbReference type="InterPro" id="IPR024510">
    <property type="entry name" value="DUF2589"/>
</dbReference>
<keyword evidence="2" id="KW-1185">Reference proteome</keyword>
<evidence type="ECO:0000313" key="2">
    <source>
        <dbReference type="Proteomes" id="UP001324287"/>
    </source>
</evidence>